<reference evidence="1 2" key="1">
    <citation type="journal article" date="2019" name="Nat. Ecol. Evol.">
        <title>Megaphylogeny resolves global patterns of mushroom evolution.</title>
        <authorList>
            <person name="Varga T."/>
            <person name="Krizsan K."/>
            <person name="Foldi C."/>
            <person name="Dima B."/>
            <person name="Sanchez-Garcia M."/>
            <person name="Sanchez-Ramirez S."/>
            <person name="Szollosi G.J."/>
            <person name="Szarkandi J.G."/>
            <person name="Papp V."/>
            <person name="Albert L."/>
            <person name="Andreopoulos W."/>
            <person name="Angelini C."/>
            <person name="Antonin V."/>
            <person name="Barry K.W."/>
            <person name="Bougher N.L."/>
            <person name="Buchanan P."/>
            <person name="Buyck B."/>
            <person name="Bense V."/>
            <person name="Catcheside P."/>
            <person name="Chovatia M."/>
            <person name="Cooper J."/>
            <person name="Damon W."/>
            <person name="Desjardin D."/>
            <person name="Finy P."/>
            <person name="Geml J."/>
            <person name="Haridas S."/>
            <person name="Hughes K."/>
            <person name="Justo A."/>
            <person name="Karasinski D."/>
            <person name="Kautmanova I."/>
            <person name="Kiss B."/>
            <person name="Kocsube S."/>
            <person name="Kotiranta H."/>
            <person name="LaButti K.M."/>
            <person name="Lechner B.E."/>
            <person name="Liimatainen K."/>
            <person name="Lipzen A."/>
            <person name="Lukacs Z."/>
            <person name="Mihaltcheva S."/>
            <person name="Morgado L.N."/>
            <person name="Niskanen T."/>
            <person name="Noordeloos M.E."/>
            <person name="Ohm R.A."/>
            <person name="Ortiz-Santana B."/>
            <person name="Ovrebo C."/>
            <person name="Racz N."/>
            <person name="Riley R."/>
            <person name="Savchenko A."/>
            <person name="Shiryaev A."/>
            <person name="Soop K."/>
            <person name="Spirin V."/>
            <person name="Szebenyi C."/>
            <person name="Tomsovsky M."/>
            <person name="Tulloss R.E."/>
            <person name="Uehling J."/>
            <person name="Grigoriev I.V."/>
            <person name="Vagvolgyi C."/>
            <person name="Papp T."/>
            <person name="Martin F.M."/>
            <person name="Miettinen O."/>
            <person name="Hibbett D.S."/>
            <person name="Nagy L.G."/>
        </authorList>
    </citation>
    <scope>NUCLEOTIDE SEQUENCE [LARGE SCALE GENOMIC DNA]</scope>
    <source>
        <strain evidence="1 2">CBS 962.96</strain>
    </source>
</reference>
<proteinExistence type="predicted"/>
<dbReference type="EMBL" id="ML179540">
    <property type="protein sequence ID" value="THU85569.1"/>
    <property type="molecule type" value="Genomic_DNA"/>
</dbReference>
<organism evidence="1 2">
    <name type="scientific">Dendrothele bispora (strain CBS 962.96)</name>
    <dbReference type="NCBI Taxonomy" id="1314807"/>
    <lineage>
        <taxon>Eukaryota</taxon>
        <taxon>Fungi</taxon>
        <taxon>Dikarya</taxon>
        <taxon>Basidiomycota</taxon>
        <taxon>Agaricomycotina</taxon>
        <taxon>Agaricomycetes</taxon>
        <taxon>Agaricomycetidae</taxon>
        <taxon>Agaricales</taxon>
        <taxon>Agaricales incertae sedis</taxon>
        <taxon>Dendrothele</taxon>
    </lineage>
</organism>
<sequence>MGKTPLCVLRYTRENHVSAYPTPTPISGRFPTLAHAARATGYIPVSTHPCSLQHRSHLHIPPGHYNPCFPSTPPYFFKQGTKNLNSTAGSRTVNPQNSLAPILPVSPMHSGVITGTMGTASPPHAGLRHVQGVMGVRSPARVVPPMSSL</sequence>
<name>A0A4S8LA13_DENBC</name>
<accession>A0A4S8LA13</accession>
<evidence type="ECO:0000313" key="2">
    <source>
        <dbReference type="Proteomes" id="UP000297245"/>
    </source>
</evidence>
<evidence type="ECO:0000313" key="1">
    <source>
        <dbReference type="EMBL" id="THU85569.1"/>
    </source>
</evidence>
<keyword evidence="2" id="KW-1185">Reference proteome</keyword>
<dbReference type="AlphaFoldDB" id="A0A4S8LA13"/>
<dbReference type="Proteomes" id="UP000297245">
    <property type="component" value="Unassembled WGS sequence"/>
</dbReference>
<gene>
    <name evidence="1" type="ORF">K435DRAFT_386085</name>
</gene>
<protein>
    <submittedName>
        <fullName evidence="1">Uncharacterized protein</fullName>
    </submittedName>
</protein>